<accession>A0A9E6P3N2</accession>
<dbReference type="RefSeq" id="WP_186551950.1">
    <property type="nucleotide sequence ID" value="NZ_CP077091.1"/>
</dbReference>
<reference evidence="1 2" key="1">
    <citation type="journal article" date="2020" name="Microorganisms">
        <title>Reliable Identification of Environmental Pseudomonas Isolates Using the rpoD Gene.</title>
        <authorList>
            <consortium name="The Broad Institute Genome Sequencing Platform"/>
            <person name="Girard L."/>
            <person name="Lood C."/>
            <person name="Rokni-Zadeh H."/>
            <person name="van Noort V."/>
            <person name="Lavigne R."/>
            <person name="De Mot R."/>
        </authorList>
    </citation>
    <scope>NUCLEOTIDE SEQUENCE [LARGE SCALE GENOMIC DNA]</scope>
    <source>
        <strain evidence="1 2">SWRI65</strain>
    </source>
</reference>
<sequence length="401" mass="46858">MDKDRQDYFLKLEVIPPKLLVKILIEKRQPKGFSGWILKNEIRPISIYCYLYAKYGPPNGFMNFLRNDSSDNLIHWEWTLMNDDGMVMFQGHNYRTEVQFLGSFNRPEITKANLVSQIRADLGAYGKQMTAIRMQLEKWTEFVNPYYSIESTIETQLNKLRELNLSPAVDRVHTPTSAEEMQTYQERFSEMAERYTFGTGLAFGLRCMLPVLAETFINLLIFALAKSEMREDDLKYRNFVSDTISNRLQLLHINCMGLERPVDHSHVSCRSFYQLMNDRNDLLHGNFNVNKLKIGEVYFNGSVPVKYEYGDLWQDTLGVRIESVKLEYIEANYSVVREFISYLLSLLSEKVKYQIELIMSVRDLGYSEKMSRMGVLFSSRAVEGFMFFESEFMTSEPSPDE</sequence>
<reference evidence="1 2" key="2">
    <citation type="journal article" date="2021" name="Microorganisms">
        <title>The Ever-Expanding Pseudomonas Genus: Description of 43 New Species and Partition of the Pseudomonas putida Group.</title>
        <authorList>
            <person name="Girard L."/>
            <person name="Lood C."/>
            <person name="Hofte M."/>
            <person name="Vandamme P."/>
            <person name="Rokni-Zadeh H."/>
            <person name="van Noort V."/>
            <person name="Lavigne R."/>
            <person name="De Mot R."/>
        </authorList>
    </citation>
    <scope>NUCLEOTIDE SEQUENCE [LARGE SCALE GENOMIC DNA]</scope>
    <source>
        <strain evidence="1 2">SWRI65</strain>
    </source>
</reference>
<keyword evidence="2" id="KW-1185">Reference proteome</keyword>
<name>A0A9E6P3N2_9PSED</name>
<dbReference type="KEGG" id="phv:HU739_008000"/>
<evidence type="ECO:0000313" key="1">
    <source>
        <dbReference type="EMBL" id="QXI18926.1"/>
    </source>
</evidence>
<proteinExistence type="predicted"/>
<dbReference type="Proteomes" id="UP000631521">
    <property type="component" value="Chromosome"/>
</dbReference>
<protein>
    <submittedName>
        <fullName evidence="1">Uncharacterized protein</fullName>
    </submittedName>
</protein>
<evidence type="ECO:0000313" key="2">
    <source>
        <dbReference type="Proteomes" id="UP000631521"/>
    </source>
</evidence>
<dbReference type="EMBL" id="CP077091">
    <property type="protein sequence ID" value="QXI18926.1"/>
    <property type="molecule type" value="Genomic_DNA"/>
</dbReference>
<gene>
    <name evidence="1" type="ORF">HU739_008000</name>
</gene>
<dbReference type="AlphaFoldDB" id="A0A9E6P3N2"/>
<organism evidence="1 2">
    <name type="scientific">Pseudomonas hamedanensis</name>
    <dbReference type="NCBI Taxonomy" id="2745504"/>
    <lineage>
        <taxon>Bacteria</taxon>
        <taxon>Pseudomonadati</taxon>
        <taxon>Pseudomonadota</taxon>
        <taxon>Gammaproteobacteria</taxon>
        <taxon>Pseudomonadales</taxon>
        <taxon>Pseudomonadaceae</taxon>
        <taxon>Pseudomonas</taxon>
    </lineage>
</organism>